<dbReference type="InterPro" id="IPR018062">
    <property type="entry name" value="HTH_AraC-typ_CS"/>
</dbReference>
<evidence type="ECO:0000256" key="3">
    <source>
        <dbReference type="ARBA" id="ARBA00023163"/>
    </source>
</evidence>
<dbReference type="GO" id="GO:0043565">
    <property type="term" value="F:sequence-specific DNA binding"/>
    <property type="evidence" value="ECO:0007669"/>
    <property type="project" value="InterPro"/>
</dbReference>
<protein>
    <submittedName>
        <fullName evidence="5">Transcriptional regulator</fullName>
    </submittedName>
</protein>
<dbReference type="InterPro" id="IPR014710">
    <property type="entry name" value="RmlC-like_jellyroll"/>
</dbReference>
<evidence type="ECO:0000256" key="1">
    <source>
        <dbReference type="ARBA" id="ARBA00023015"/>
    </source>
</evidence>
<dbReference type="PANTHER" id="PTHR46796:SF7">
    <property type="entry name" value="ARAC FAMILY TRANSCRIPTIONAL REGULATOR"/>
    <property type="match status" value="1"/>
</dbReference>
<dbReference type="InterPro" id="IPR020449">
    <property type="entry name" value="Tscrpt_reg_AraC-type_HTH"/>
</dbReference>
<dbReference type="Pfam" id="PF12833">
    <property type="entry name" value="HTH_18"/>
    <property type="match status" value="1"/>
</dbReference>
<dbReference type="Pfam" id="PF12852">
    <property type="entry name" value="Cupin_6"/>
    <property type="match status" value="1"/>
</dbReference>
<dbReference type="InterPro" id="IPR009057">
    <property type="entry name" value="Homeodomain-like_sf"/>
</dbReference>
<dbReference type="AlphaFoldDB" id="A0A512AK18"/>
<organism evidence="5 6">
    <name type="scientific">Novosphingobium sediminis</name>
    <dbReference type="NCBI Taxonomy" id="707214"/>
    <lineage>
        <taxon>Bacteria</taxon>
        <taxon>Pseudomonadati</taxon>
        <taxon>Pseudomonadota</taxon>
        <taxon>Alphaproteobacteria</taxon>
        <taxon>Sphingomonadales</taxon>
        <taxon>Sphingomonadaceae</taxon>
        <taxon>Novosphingobium</taxon>
    </lineage>
</organism>
<comment type="caution">
    <text evidence="5">The sequence shown here is derived from an EMBL/GenBank/DDBJ whole genome shotgun (WGS) entry which is preliminary data.</text>
</comment>
<evidence type="ECO:0000313" key="5">
    <source>
        <dbReference type="EMBL" id="GEO00045.1"/>
    </source>
</evidence>
<dbReference type="PROSITE" id="PS01124">
    <property type="entry name" value="HTH_ARAC_FAMILY_2"/>
    <property type="match status" value="1"/>
</dbReference>
<dbReference type="Gene3D" id="2.60.120.10">
    <property type="entry name" value="Jelly Rolls"/>
    <property type="match status" value="1"/>
</dbReference>
<dbReference type="RefSeq" id="WP_058454719.1">
    <property type="nucleotide sequence ID" value="NZ_BJYR01000012.1"/>
</dbReference>
<dbReference type="InterPro" id="IPR018060">
    <property type="entry name" value="HTH_AraC"/>
</dbReference>
<dbReference type="SUPFAM" id="SSF51182">
    <property type="entry name" value="RmlC-like cupins"/>
    <property type="match status" value="1"/>
</dbReference>
<dbReference type="SMART" id="SM00342">
    <property type="entry name" value="HTH_ARAC"/>
    <property type="match status" value="1"/>
</dbReference>
<dbReference type="PRINTS" id="PR00032">
    <property type="entry name" value="HTHARAC"/>
</dbReference>
<dbReference type="PROSITE" id="PS00041">
    <property type="entry name" value="HTH_ARAC_FAMILY_1"/>
    <property type="match status" value="1"/>
</dbReference>
<feature type="domain" description="HTH araC/xylS-type" evidence="4">
    <location>
        <begin position="209"/>
        <end position="307"/>
    </location>
</feature>
<dbReference type="EMBL" id="BJYR01000012">
    <property type="protein sequence ID" value="GEO00045.1"/>
    <property type="molecule type" value="Genomic_DNA"/>
</dbReference>
<evidence type="ECO:0000259" key="4">
    <source>
        <dbReference type="PROSITE" id="PS01124"/>
    </source>
</evidence>
<dbReference type="PANTHER" id="PTHR46796">
    <property type="entry name" value="HTH-TYPE TRANSCRIPTIONAL ACTIVATOR RHAS-RELATED"/>
    <property type="match status" value="1"/>
</dbReference>
<gene>
    <name evidence="5" type="ORF">NSE01_18770</name>
</gene>
<evidence type="ECO:0000313" key="6">
    <source>
        <dbReference type="Proteomes" id="UP000321464"/>
    </source>
</evidence>
<keyword evidence="2" id="KW-0238">DNA-binding</keyword>
<keyword evidence="6" id="KW-1185">Reference proteome</keyword>
<sequence>MTDVLSDVLDTVALKAAIYFRTDFYPAFSIAVPSYRRAARFHLVVQGTCYVTLADGTRTKLRAGDLALVPGGAGHLLSSSETVEGQPLGDVIQQAGFTGSGPFIVGSGEAGESCQMVCGHFSFADGADHPLLRSIPDLLHVTAADRASRPMLDDVLRLLVRRMFEGEPGATASVSRLSEVLFIEAIHAGIAQAPEISRLMSAVYDPQIGKALSLIHGDVAHGWTVESLAAAVGMSRSRFAERFRELVGSGPMAYIVDWRLQRALNLLAESNVPIKTVANRVGYRSAAAFTRAFSERFGCSPKERRMSSNAA</sequence>
<dbReference type="InterPro" id="IPR050204">
    <property type="entry name" value="AraC_XylS_family_regulators"/>
</dbReference>
<name>A0A512AK18_9SPHN</name>
<keyword evidence="3" id="KW-0804">Transcription</keyword>
<dbReference type="SUPFAM" id="SSF46689">
    <property type="entry name" value="Homeodomain-like"/>
    <property type="match status" value="2"/>
</dbReference>
<dbReference type="InterPro" id="IPR032783">
    <property type="entry name" value="AraC_lig"/>
</dbReference>
<dbReference type="GO" id="GO:0003700">
    <property type="term" value="F:DNA-binding transcription factor activity"/>
    <property type="evidence" value="ECO:0007669"/>
    <property type="project" value="InterPro"/>
</dbReference>
<accession>A0A512AK18</accession>
<proteinExistence type="predicted"/>
<reference evidence="5 6" key="1">
    <citation type="submission" date="2019-07" db="EMBL/GenBank/DDBJ databases">
        <title>Whole genome shotgun sequence of Novosphingobium sediminis NBRC 106119.</title>
        <authorList>
            <person name="Hosoyama A."/>
            <person name="Uohara A."/>
            <person name="Ohji S."/>
            <person name="Ichikawa N."/>
        </authorList>
    </citation>
    <scope>NUCLEOTIDE SEQUENCE [LARGE SCALE GENOMIC DNA]</scope>
    <source>
        <strain evidence="5 6">NBRC 106119</strain>
    </source>
</reference>
<evidence type="ECO:0000256" key="2">
    <source>
        <dbReference type="ARBA" id="ARBA00023125"/>
    </source>
</evidence>
<dbReference type="Gene3D" id="1.10.10.60">
    <property type="entry name" value="Homeodomain-like"/>
    <property type="match status" value="2"/>
</dbReference>
<dbReference type="InterPro" id="IPR011051">
    <property type="entry name" value="RmlC_Cupin_sf"/>
</dbReference>
<dbReference type="Proteomes" id="UP000321464">
    <property type="component" value="Unassembled WGS sequence"/>
</dbReference>
<keyword evidence="1" id="KW-0805">Transcription regulation</keyword>
<dbReference type="OrthoDB" id="9802263at2"/>